<name>A0AAU7UIW3_9MICO</name>
<gene>
    <name evidence="1" type="ORF">AAFP32_12375</name>
</gene>
<dbReference type="EMBL" id="CP158281">
    <property type="protein sequence ID" value="XBV88349.1"/>
    <property type="molecule type" value="Genomic_DNA"/>
</dbReference>
<reference evidence="1" key="1">
    <citation type="submission" date="2024-06" db="EMBL/GenBank/DDBJ databases">
        <title>Brevibacterium koreense sp. nov., isolated from jogae-jeotgal, a Korean fermented seafood.</title>
        <authorList>
            <person name="Whon T.W."/>
            <person name="Nam S."/>
            <person name="Kim Y."/>
        </authorList>
    </citation>
    <scope>NUCLEOTIDE SEQUENCE</scope>
    <source>
        <strain evidence="1">CBA3109</strain>
    </source>
</reference>
<organism evidence="1">
    <name type="scientific">Brevibacterium koreense</name>
    <dbReference type="NCBI Taxonomy" id="3140787"/>
    <lineage>
        <taxon>Bacteria</taxon>
        <taxon>Bacillati</taxon>
        <taxon>Actinomycetota</taxon>
        <taxon>Actinomycetes</taxon>
        <taxon>Micrococcales</taxon>
        <taxon>Brevibacteriaceae</taxon>
        <taxon>Brevibacterium</taxon>
    </lineage>
</organism>
<proteinExistence type="predicted"/>
<sequence>MSVYQITLAERCCLRRVRRGIYVVARACAEPAHHFVATIAEAASTSLPQESKGMLKRGEDLRIMVRSYVGDLPPGAVFSHRSALIIHGLPVPYFAQNEAPCVESVHPKFGVRRTSILIRKREISDDDLVIVNGIRTTSVLRTLFDVARDFPLAFAVAVIDAAVRQSRVSANEIESYCVSRPPRTHQARIASVLENIDPRRESVAESITAVRFVEYSVPGFEPQVVIRDERGDFVARTDFTNEQAGVIAEFDGAGKYYLKSSGPKSEFELERRREYRLRNLGYVVFRLTWSQIFSAELFIRIRAAVEQRTKRCP</sequence>
<protein>
    <recommendedName>
        <fullName evidence="2">DUF559 domain-containing protein</fullName>
    </recommendedName>
</protein>
<dbReference type="KEGG" id="bkr:AAFP32_12375"/>
<accession>A0AAU7UIW3</accession>
<dbReference type="RefSeq" id="WP_350269379.1">
    <property type="nucleotide sequence ID" value="NZ_CP158281.1"/>
</dbReference>
<evidence type="ECO:0008006" key="2">
    <source>
        <dbReference type="Google" id="ProtNLM"/>
    </source>
</evidence>
<evidence type="ECO:0000313" key="1">
    <source>
        <dbReference type="EMBL" id="XBV88349.1"/>
    </source>
</evidence>
<dbReference type="AlphaFoldDB" id="A0AAU7UIW3"/>